<comment type="similarity">
    <text evidence="5">Belongs to the eIF-3 subunit G family.</text>
</comment>
<dbReference type="Pfam" id="PF12353">
    <property type="entry name" value="eIF3g"/>
    <property type="match status" value="1"/>
</dbReference>
<dbReference type="Proteomes" id="UP000827284">
    <property type="component" value="Unassembled WGS sequence"/>
</dbReference>
<evidence type="ECO:0000313" key="9">
    <source>
        <dbReference type="EMBL" id="GJJ73450.1"/>
    </source>
</evidence>
<accession>A0A9P3LX39</accession>
<keyword evidence="3 6" id="KW-0694">RNA-binding</keyword>
<dbReference type="EMBL" id="BQFW01000008">
    <property type="protein sequence ID" value="GJJ73450.1"/>
    <property type="molecule type" value="Genomic_DNA"/>
</dbReference>
<comment type="caution">
    <text evidence="9">The sequence shown here is derived from an EMBL/GenBank/DDBJ whole genome shotgun (WGS) entry which is preliminary data.</text>
</comment>
<evidence type="ECO:0000256" key="1">
    <source>
        <dbReference type="ARBA" id="ARBA00022490"/>
    </source>
</evidence>
<dbReference type="Gene3D" id="3.30.70.330">
    <property type="match status" value="1"/>
</dbReference>
<dbReference type="OrthoDB" id="639027at2759"/>
<feature type="compositionally biased region" description="Basic and acidic residues" evidence="7">
    <location>
        <begin position="189"/>
        <end position="198"/>
    </location>
</feature>
<evidence type="ECO:0000256" key="3">
    <source>
        <dbReference type="ARBA" id="ARBA00022884"/>
    </source>
</evidence>
<comment type="function">
    <text evidence="5">RNA-binding component of the eukaryotic translation initiation factor 3 (eIF-3) complex, which is involved in protein synthesis of a specialized repertoire of mRNAs and, together with other initiation factors, stimulates binding of mRNA and methionyl-tRNAi to the 40S ribosome. The eIF-3 complex specifically targets and initiates translation of a subset of mRNAs involved in cell proliferation. This subunit can bind 18S rRNA.</text>
</comment>
<dbReference type="GO" id="GO:0005852">
    <property type="term" value="C:eukaryotic translation initiation factor 3 complex"/>
    <property type="evidence" value="ECO:0007669"/>
    <property type="project" value="UniProtKB-UniRule"/>
</dbReference>
<dbReference type="AlphaFoldDB" id="A0A9P3LX39"/>
<feature type="domain" description="RRM" evidence="8">
    <location>
        <begin position="198"/>
        <end position="276"/>
    </location>
</feature>
<dbReference type="InterPro" id="IPR017334">
    <property type="entry name" value="eIF3_g"/>
</dbReference>
<protein>
    <recommendedName>
        <fullName evidence="5">Eukaryotic translation initiation factor 3 subunit G</fullName>
        <shortName evidence="5">eIF3g</shortName>
    </recommendedName>
    <alternativeName>
        <fullName evidence="5">Eukaryotic translation initiation factor 3 RNA-binding subunit</fullName>
        <shortName evidence="5">eIF-3 RNA-binding subunit</shortName>
    </alternativeName>
    <alternativeName>
        <fullName evidence="5">Translation initiation factor eIF3 p33 subunit homolog</fullName>
        <shortName evidence="5">eIF3 p33 homolog</shortName>
    </alternativeName>
</protein>
<dbReference type="PIRSF" id="PIRSF037949">
    <property type="entry name" value="Transl_init_eIF-3_RNA-bind"/>
    <property type="match status" value="1"/>
</dbReference>
<dbReference type="InterPro" id="IPR034240">
    <property type="entry name" value="eIF3G_RRM"/>
</dbReference>
<gene>
    <name evidence="5" type="primary">TIF35</name>
    <name evidence="9" type="ORF">EMPS_05808</name>
</gene>
<proteinExistence type="inferred from homology"/>
<name>A0A9P3LX39_9FUNG</name>
<feature type="region of interest" description="Disordered" evidence="7">
    <location>
        <begin position="1"/>
        <end position="22"/>
    </location>
</feature>
<dbReference type="PANTHER" id="PTHR10352">
    <property type="entry name" value="EUKARYOTIC TRANSLATION INITIATION FACTOR 3 SUBUNIT G"/>
    <property type="match status" value="1"/>
</dbReference>
<dbReference type="SUPFAM" id="SSF54928">
    <property type="entry name" value="RNA-binding domain, RBD"/>
    <property type="match status" value="1"/>
</dbReference>
<dbReference type="InterPro" id="IPR035979">
    <property type="entry name" value="RBD_domain_sf"/>
</dbReference>
<keyword evidence="4 5" id="KW-0648">Protein biosynthesis</keyword>
<comment type="subunit">
    <text evidence="5">Component of the eukaryotic translation initiation factor 3 (eIF-3) complex.</text>
</comment>
<keyword evidence="1 5" id="KW-0963">Cytoplasm</keyword>
<dbReference type="InterPro" id="IPR012677">
    <property type="entry name" value="Nucleotide-bd_a/b_plait_sf"/>
</dbReference>
<dbReference type="GO" id="GO:0016282">
    <property type="term" value="C:eukaryotic 43S preinitiation complex"/>
    <property type="evidence" value="ECO:0007669"/>
    <property type="project" value="UniProtKB-UniRule"/>
</dbReference>
<feature type="compositionally biased region" description="Low complexity" evidence="7">
    <location>
        <begin position="176"/>
        <end position="185"/>
    </location>
</feature>
<dbReference type="CDD" id="cd12933">
    <property type="entry name" value="eIF3G"/>
    <property type="match status" value="1"/>
</dbReference>
<evidence type="ECO:0000259" key="8">
    <source>
        <dbReference type="PROSITE" id="PS50102"/>
    </source>
</evidence>
<reference evidence="9" key="1">
    <citation type="submission" date="2021-11" db="EMBL/GenBank/DDBJ databases">
        <authorList>
            <person name="Herlambang A."/>
            <person name="Guo Y."/>
            <person name="Takashima Y."/>
            <person name="Nishizawa T."/>
        </authorList>
    </citation>
    <scope>NUCLEOTIDE SEQUENCE</scope>
    <source>
        <strain evidence="9">E1425</strain>
    </source>
</reference>
<dbReference type="InterPro" id="IPR024675">
    <property type="entry name" value="eIF3g_N"/>
</dbReference>
<keyword evidence="2 5" id="KW-0396">Initiation factor</keyword>
<keyword evidence="10" id="KW-1185">Reference proteome</keyword>
<sequence length="278" mass="30521">MPVSATNWADEVDGEDQPQTFTDANGITTIIEYRTNDDGKKVKVTRRTQKKLIHDVVNKAVAARKKWPKFGKEKGNKPGPDPATTNVGDNIKLKLSSTGQVVQEVDEQHEAMKAQLQNKKILCRICKGDHFTTKCPYKDSLGMEDAAAPASAPAEDAAPAAEQQTGSKYIAPHMRAGASSDSKAGSGSGDREKRDEQPTLRVTNLSEDATEADVSELFKRFGHISRVFLARDRETGFCKGFAFVSFTMREDAQRAQEAIDGRGYDNLILRVEWAKSSA</sequence>
<reference evidence="9" key="2">
    <citation type="journal article" date="2022" name="Microbiol. Resour. Announc.">
        <title>Whole-Genome Sequence of Entomortierella parvispora E1425, a Mucoromycotan Fungus Associated with Burkholderiaceae-Related Endosymbiotic Bacteria.</title>
        <authorList>
            <person name="Herlambang A."/>
            <person name="Guo Y."/>
            <person name="Takashima Y."/>
            <person name="Narisawa K."/>
            <person name="Ohta H."/>
            <person name="Nishizawa T."/>
        </authorList>
    </citation>
    <scope>NUCLEOTIDE SEQUENCE</scope>
    <source>
        <strain evidence="9">E1425</strain>
    </source>
</reference>
<dbReference type="GO" id="GO:0001732">
    <property type="term" value="P:formation of cytoplasmic translation initiation complex"/>
    <property type="evidence" value="ECO:0007669"/>
    <property type="project" value="UniProtKB-UniRule"/>
</dbReference>
<dbReference type="HAMAP" id="MF_03006">
    <property type="entry name" value="eIF3g"/>
    <property type="match status" value="1"/>
</dbReference>
<organism evidence="9 10">
    <name type="scientific">Entomortierella parvispora</name>
    <dbReference type="NCBI Taxonomy" id="205924"/>
    <lineage>
        <taxon>Eukaryota</taxon>
        <taxon>Fungi</taxon>
        <taxon>Fungi incertae sedis</taxon>
        <taxon>Mucoromycota</taxon>
        <taxon>Mortierellomycotina</taxon>
        <taxon>Mortierellomycetes</taxon>
        <taxon>Mortierellales</taxon>
        <taxon>Mortierellaceae</taxon>
        <taxon>Entomortierella</taxon>
    </lineage>
</organism>
<dbReference type="GO" id="GO:0033290">
    <property type="term" value="C:eukaryotic 48S preinitiation complex"/>
    <property type="evidence" value="ECO:0007669"/>
    <property type="project" value="UniProtKB-UniRule"/>
</dbReference>
<evidence type="ECO:0000256" key="2">
    <source>
        <dbReference type="ARBA" id="ARBA00022540"/>
    </source>
</evidence>
<dbReference type="GO" id="GO:0003723">
    <property type="term" value="F:RNA binding"/>
    <property type="evidence" value="ECO:0007669"/>
    <property type="project" value="UniProtKB-UniRule"/>
</dbReference>
<evidence type="ECO:0000256" key="5">
    <source>
        <dbReference type="HAMAP-Rule" id="MF_03006"/>
    </source>
</evidence>
<evidence type="ECO:0000256" key="4">
    <source>
        <dbReference type="ARBA" id="ARBA00022917"/>
    </source>
</evidence>
<dbReference type="CDD" id="cd12408">
    <property type="entry name" value="RRM_eIF3G_like"/>
    <property type="match status" value="1"/>
</dbReference>
<evidence type="ECO:0000313" key="10">
    <source>
        <dbReference type="Proteomes" id="UP000827284"/>
    </source>
</evidence>
<evidence type="ECO:0000256" key="7">
    <source>
        <dbReference type="SAM" id="MobiDB-lite"/>
    </source>
</evidence>
<dbReference type="InterPro" id="IPR000504">
    <property type="entry name" value="RRM_dom"/>
</dbReference>
<evidence type="ECO:0000256" key="6">
    <source>
        <dbReference type="PROSITE-ProRule" id="PRU00176"/>
    </source>
</evidence>
<feature type="region of interest" description="Disordered" evidence="7">
    <location>
        <begin position="172"/>
        <end position="206"/>
    </location>
</feature>
<dbReference type="GO" id="GO:0003743">
    <property type="term" value="F:translation initiation factor activity"/>
    <property type="evidence" value="ECO:0007669"/>
    <property type="project" value="UniProtKB-UniRule"/>
</dbReference>
<comment type="subcellular location">
    <subcellularLocation>
        <location evidence="5">Cytoplasm</location>
    </subcellularLocation>
</comment>
<dbReference type="PROSITE" id="PS50102">
    <property type="entry name" value="RRM"/>
    <property type="match status" value="1"/>
</dbReference>
<dbReference type="Pfam" id="PF00076">
    <property type="entry name" value="RRM_1"/>
    <property type="match status" value="1"/>
</dbReference>
<dbReference type="SMART" id="SM00360">
    <property type="entry name" value="RRM"/>
    <property type="match status" value="1"/>
</dbReference>